<gene>
    <name evidence="1" type="ORF">L6452_30469</name>
</gene>
<dbReference type="Proteomes" id="UP001055879">
    <property type="component" value="Linkage Group LG10"/>
</dbReference>
<reference evidence="1 2" key="2">
    <citation type="journal article" date="2022" name="Mol. Ecol. Resour.">
        <title>The genomes of chicory, endive, great burdock and yacon provide insights into Asteraceae paleo-polyploidization history and plant inulin production.</title>
        <authorList>
            <person name="Fan W."/>
            <person name="Wang S."/>
            <person name="Wang H."/>
            <person name="Wang A."/>
            <person name="Jiang F."/>
            <person name="Liu H."/>
            <person name="Zhao H."/>
            <person name="Xu D."/>
            <person name="Zhang Y."/>
        </authorList>
    </citation>
    <scope>NUCLEOTIDE SEQUENCE [LARGE SCALE GENOMIC DNA]</scope>
    <source>
        <strain evidence="2">cv. Niubang</strain>
    </source>
</reference>
<organism evidence="1 2">
    <name type="scientific">Arctium lappa</name>
    <name type="common">Greater burdock</name>
    <name type="synonym">Lappa major</name>
    <dbReference type="NCBI Taxonomy" id="4217"/>
    <lineage>
        <taxon>Eukaryota</taxon>
        <taxon>Viridiplantae</taxon>
        <taxon>Streptophyta</taxon>
        <taxon>Embryophyta</taxon>
        <taxon>Tracheophyta</taxon>
        <taxon>Spermatophyta</taxon>
        <taxon>Magnoliopsida</taxon>
        <taxon>eudicotyledons</taxon>
        <taxon>Gunneridae</taxon>
        <taxon>Pentapetalae</taxon>
        <taxon>asterids</taxon>
        <taxon>campanulids</taxon>
        <taxon>Asterales</taxon>
        <taxon>Asteraceae</taxon>
        <taxon>Carduoideae</taxon>
        <taxon>Cardueae</taxon>
        <taxon>Arctiinae</taxon>
        <taxon>Arctium</taxon>
    </lineage>
</organism>
<dbReference type="EMBL" id="CM042056">
    <property type="protein sequence ID" value="KAI3697445.1"/>
    <property type="molecule type" value="Genomic_DNA"/>
</dbReference>
<accession>A0ACB8ZIG4</accession>
<reference evidence="2" key="1">
    <citation type="journal article" date="2022" name="Mol. Ecol. Resour.">
        <title>The genomes of chicory, endive, great burdock and yacon provide insights into Asteraceae palaeo-polyploidization history and plant inulin production.</title>
        <authorList>
            <person name="Fan W."/>
            <person name="Wang S."/>
            <person name="Wang H."/>
            <person name="Wang A."/>
            <person name="Jiang F."/>
            <person name="Liu H."/>
            <person name="Zhao H."/>
            <person name="Xu D."/>
            <person name="Zhang Y."/>
        </authorList>
    </citation>
    <scope>NUCLEOTIDE SEQUENCE [LARGE SCALE GENOMIC DNA]</scope>
    <source>
        <strain evidence="2">cv. Niubang</strain>
    </source>
</reference>
<comment type="caution">
    <text evidence="1">The sequence shown here is derived from an EMBL/GenBank/DDBJ whole genome shotgun (WGS) entry which is preliminary data.</text>
</comment>
<evidence type="ECO:0000313" key="2">
    <source>
        <dbReference type="Proteomes" id="UP001055879"/>
    </source>
</evidence>
<name>A0ACB8ZIG4_ARCLA</name>
<sequence>MNDHQDPNHVSSGHKPNRFWERGRKSQKVISIEIPTVSIHPSSFFKIPIIFIKILKNVCSILRCKDMTGGFLGSAIPEIDSNELKAEILKSCDLVDVKQDEAYSGITMDVTFKLLKQQF</sequence>
<evidence type="ECO:0000313" key="1">
    <source>
        <dbReference type="EMBL" id="KAI3697445.1"/>
    </source>
</evidence>
<proteinExistence type="predicted"/>
<protein>
    <submittedName>
        <fullName evidence="1">Uncharacterized protein</fullName>
    </submittedName>
</protein>
<keyword evidence="2" id="KW-1185">Reference proteome</keyword>